<organism evidence="2 3">
    <name type="scientific">Aspergillus tanneri</name>
    <dbReference type="NCBI Taxonomy" id="1220188"/>
    <lineage>
        <taxon>Eukaryota</taxon>
        <taxon>Fungi</taxon>
        <taxon>Dikarya</taxon>
        <taxon>Ascomycota</taxon>
        <taxon>Pezizomycotina</taxon>
        <taxon>Eurotiomycetes</taxon>
        <taxon>Eurotiomycetidae</taxon>
        <taxon>Eurotiales</taxon>
        <taxon>Aspergillaceae</taxon>
        <taxon>Aspergillus</taxon>
        <taxon>Aspergillus subgen. Circumdati</taxon>
    </lineage>
</organism>
<comment type="caution">
    <text evidence="2">The sequence shown here is derived from an EMBL/GenBank/DDBJ whole genome shotgun (WGS) entry which is preliminary data.</text>
</comment>
<dbReference type="Proteomes" id="UP000324241">
    <property type="component" value="Unassembled WGS sequence"/>
</dbReference>
<feature type="region of interest" description="Disordered" evidence="1">
    <location>
        <begin position="105"/>
        <end position="128"/>
    </location>
</feature>
<dbReference type="RefSeq" id="XP_033420741.1">
    <property type="nucleotide sequence ID" value="XM_033566676.1"/>
</dbReference>
<dbReference type="GeneID" id="54324683"/>
<dbReference type="EMBL" id="QUQM01000013">
    <property type="protein sequence ID" value="KAA8641379.1"/>
    <property type="molecule type" value="Genomic_DNA"/>
</dbReference>
<protein>
    <submittedName>
        <fullName evidence="2">Uncharacterized protein</fullName>
    </submittedName>
</protein>
<evidence type="ECO:0000256" key="1">
    <source>
        <dbReference type="SAM" id="MobiDB-lite"/>
    </source>
</evidence>
<evidence type="ECO:0000313" key="2">
    <source>
        <dbReference type="EMBL" id="KAA8641379.1"/>
    </source>
</evidence>
<evidence type="ECO:0000313" key="3">
    <source>
        <dbReference type="Proteomes" id="UP000324241"/>
    </source>
</evidence>
<accession>A0A5M9MA08</accession>
<proteinExistence type="predicted"/>
<sequence>MPLPDSDWGHDWDLSPPGTVSSFLVVRLVHANWTLRIDEAVPAVDRVVPWDKINNNALPVRSSLSCEVSPDAMRTANEIPLHPLRFARPVSPVLAARPSIHGRGGGCLPTDHLAQDPSPRTLQPLRGSHGPINIAIARRRQVHRCAFQQHLQYPCRHHNVSGGGYRDQRCPRPSVAPTIYHAKKGASWALLIGYRLRPQRWRLALGSIVVNNFRHRQRLQEPDGKIQEFG</sequence>
<name>A0A5M9MA08_9EURO</name>
<reference evidence="2 3" key="1">
    <citation type="submission" date="2019-08" db="EMBL/GenBank/DDBJ databases">
        <title>The genome sequence of a newly discovered highly antifungal drug resistant Aspergillus species, Aspergillus tanneri NIH 1004.</title>
        <authorList>
            <person name="Mounaud S."/>
            <person name="Singh I."/>
            <person name="Joardar V."/>
            <person name="Pakala S."/>
            <person name="Pakala S."/>
            <person name="Venepally P."/>
            <person name="Chung J.K."/>
            <person name="Losada L."/>
            <person name="Nierman W.C."/>
        </authorList>
    </citation>
    <scope>NUCLEOTIDE SEQUENCE [LARGE SCALE GENOMIC DNA]</scope>
    <source>
        <strain evidence="2 3">NIH1004</strain>
    </source>
</reference>
<dbReference type="AlphaFoldDB" id="A0A5M9MA08"/>
<gene>
    <name evidence="2" type="ORF">ATNIH1004_001981</name>
</gene>